<dbReference type="Proteomes" id="UP000464178">
    <property type="component" value="Chromosome"/>
</dbReference>
<gene>
    <name evidence="1" type="ORF">SOIL9_32160</name>
</gene>
<evidence type="ECO:0008006" key="3">
    <source>
        <dbReference type="Google" id="ProtNLM"/>
    </source>
</evidence>
<accession>A0A6P2CZD8</accession>
<evidence type="ECO:0000313" key="2">
    <source>
        <dbReference type="Proteomes" id="UP000464178"/>
    </source>
</evidence>
<evidence type="ECO:0000313" key="1">
    <source>
        <dbReference type="EMBL" id="VTR94498.1"/>
    </source>
</evidence>
<organism evidence="1 2">
    <name type="scientific">Gemmata massiliana</name>
    <dbReference type="NCBI Taxonomy" id="1210884"/>
    <lineage>
        <taxon>Bacteria</taxon>
        <taxon>Pseudomonadati</taxon>
        <taxon>Planctomycetota</taxon>
        <taxon>Planctomycetia</taxon>
        <taxon>Gemmatales</taxon>
        <taxon>Gemmataceae</taxon>
        <taxon>Gemmata</taxon>
    </lineage>
</organism>
<sequence>MATATMPDAFFELVSHHLPPEQPVGPKGGCPRVRNRVAVRVIWFMLATGCR</sequence>
<protein>
    <recommendedName>
        <fullName evidence="3">Transposase</fullName>
    </recommendedName>
</protein>
<keyword evidence="2" id="KW-1185">Reference proteome</keyword>
<reference evidence="1 2" key="1">
    <citation type="submission" date="2019-05" db="EMBL/GenBank/DDBJ databases">
        <authorList>
            <consortium name="Science for Life Laboratories"/>
        </authorList>
    </citation>
    <scope>NUCLEOTIDE SEQUENCE [LARGE SCALE GENOMIC DNA]</scope>
    <source>
        <strain evidence="1">Soil9</strain>
    </source>
</reference>
<proteinExistence type="predicted"/>
<name>A0A6P2CZD8_9BACT</name>
<dbReference type="KEGG" id="gms:SOIL9_32160"/>
<dbReference type="EMBL" id="LR593886">
    <property type="protein sequence ID" value="VTR94498.1"/>
    <property type="molecule type" value="Genomic_DNA"/>
</dbReference>
<dbReference type="RefSeq" id="WP_197909555.1">
    <property type="nucleotide sequence ID" value="NZ_LR593886.1"/>
</dbReference>
<dbReference type="AlphaFoldDB" id="A0A6P2CZD8"/>